<evidence type="ECO:0000259" key="7">
    <source>
        <dbReference type="PROSITE" id="PS50011"/>
    </source>
</evidence>
<dbReference type="GO" id="GO:0005737">
    <property type="term" value="C:cytoplasm"/>
    <property type="evidence" value="ECO:0007669"/>
    <property type="project" value="TreeGrafter"/>
</dbReference>
<evidence type="ECO:0000256" key="2">
    <source>
        <dbReference type="ARBA" id="ARBA00022679"/>
    </source>
</evidence>
<keyword evidence="2" id="KW-0808">Transferase</keyword>
<dbReference type="Proteomes" id="UP000221165">
    <property type="component" value="Unassembled WGS sequence"/>
</dbReference>
<dbReference type="InterPro" id="IPR011009">
    <property type="entry name" value="Kinase-like_dom_sf"/>
</dbReference>
<evidence type="ECO:0000256" key="4">
    <source>
        <dbReference type="ARBA" id="ARBA00022777"/>
    </source>
</evidence>
<dbReference type="OrthoDB" id="345735at2759"/>
<evidence type="ECO:0000256" key="3">
    <source>
        <dbReference type="ARBA" id="ARBA00022741"/>
    </source>
</evidence>
<keyword evidence="5" id="KW-0067">ATP-binding</keyword>
<dbReference type="GO" id="GO:0005524">
    <property type="term" value="F:ATP binding"/>
    <property type="evidence" value="ECO:0007669"/>
    <property type="project" value="UniProtKB-KW"/>
</dbReference>
<dbReference type="Gene3D" id="1.10.510.10">
    <property type="entry name" value="Transferase(Phosphotransferase) domain 1"/>
    <property type="match status" value="1"/>
</dbReference>
<name>A0A2C6LH97_9APIC</name>
<dbReference type="SUPFAM" id="SSF56112">
    <property type="entry name" value="Protein kinase-like (PK-like)"/>
    <property type="match status" value="1"/>
</dbReference>
<dbReference type="InterPro" id="IPR008271">
    <property type="entry name" value="Ser/Thr_kinase_AS"/>
</dbReference>
<dbReference type="PROSITE" id="PS00108">
    <property type="entry name" value="PROTEIN_KINASE_ST"/>
    <property type="match status" value="1"/>
</dbReference>
<keyword evidence="1" id="KW-0723">Serine/threonine-protein kinase</keyword>
<comment type="caution">
    <text evidence="8">The sequence shown here is derived from an EMBL/GenBank/DDBJ whole genome shotgun (WGS) entry which is preliminary data.</text>
</comment>
<dbReference type="PROSITE" id="PS50011">
    <property type="entry name" value="PROTEIN_KINASE_DOM"/>
    <property type="match status" value="1"/>
</dbReference>
<dbReference type="SMART" id="SM00220">
    <property type="entry name" value="S_TKc"/>
    <property type="match status" value="1"/>
</dbReference>
<dbReference type="RefSeq" id="XP_067927382.1">
    <property type="nucleotide sequence ID" value="XM_068060638.1"/>
</dbReference>
<feature type="non-terminal residue" evidence="8">
    <location>
        <position position="1"/>
    </location>
</feature>
<proteinExistence type="predicted"/>
<reference evidence="8 9" key="1">
    <citation type="journal article" date="2017" name="Int. J. Parasitol.">
        <title>The genome of the protozoan parasite Cystoisospora suis and a reverse vaccinology approach to identify vaccine candidates.</title>
        <authorList>
            <person name="Palmieri N."/>
            <person name="Shrestha A."/>
            <person name="Ruttkowski B."/>
            <person name="Beck T."/>
            <person name="Vogl C."/>
            <person name="Tomley F."/>
            <person name="Blake D.P."/>
            <person name="Joachim A."/>
        </authorList>
    </citation>
    <scope>NUCLEOTIDE SEQUENCE [LARGE SCALE GENOMIC DNA]</scope>
    <source>
        <strain evidence="8 9">Wien I</strain>
    </source>
</reference>
<evidence type="ECO:0000256" key="1">
    <source>
        <dbReference type="ARBA" id="ARBA00022527"/>
    </source>
</evidence>
<feature type="domain" description="Protein kinase" evidence="7">
    <location>
        <begin position="71"/>
        <end position="260"/>
    </location>
</feature>
<evidence type="ECO:0000313" key="8">
    <source>
        <dbReference type="EMBL" id="PHJ25736.1"/>
    </source>
</evidence>
<dbReference type="AlphaFoldDB" id="A0A2C6LH97"/>
<dbReference type="EMBL" id="MIGC01000173">
    <property type="protein sequence ID" value="PHJ25736.1"/>
    <property type="molecule type" value="Genomic_DNA"/>
</dbReference>
<gene>
    <name evidence="8" type="ORF">CSUI_000404</name>
</gene>
<evidence type="ECO:0000256" key="5">
    <source>
        <dbReference type="ARBA" id="ARBA00022840"/>
    </source>
</evidence>
<dbReference type="GO" id="GO:0004674">
    <property type="term" value="F:protein serine/threonine kinase activity"/>
    <property type="evidence" value="ECO:0007669"/>
    <property type="project" value="UniProtKB-KW"/>
</dbReference>
<accession>A0A2C6LH97</accession>
<evidence type="ECO:0000256" key="6">
    <source>
        <dbReference type="SAM" id="MobiDB-lite"/>
    </source>
</evidence>
<dbReference type="PANTHER" id="PTHR24346:SF82">
    <property type="entry name" value="KP78A-RELATED"/>
    <property type="match status" value="1"/>
</dbReference>
<dbReference type="InterPro" id="IPR000719">
    <property type="entry name" value="Prot_kinase_dom"/>
</dbReference>
<keyword evidence="4 8" id="KW-0418">Kinase</keyword>
<evidence type="ECO:0000313" key="9">
    <source>
        <dbReference type="Proteomes" id="UP000221165"/>
    </source>
</evidence>
<protein>
    <submittedName>
        <fullName evidence="8">Calcium signaling protein kinase mark</fullName>
    </submittedName>
</protein>
<dbReference type="Pfam" id="PF00069">
    <property type="entry name" value="Pkinase"/>
    <property type="match status" value="1"/>
</dbReference>
<dbReference type="VEuPathDB" id="ToxoDB:CSUI_000404"/>
<dbReference type="GeneID" id="94423849"/>
<dbReference type="GO" id="GO:0035556">
    <property type="term" value="P:intracellular signal transduction"/>
    <property type="evidence" value="ECO:0007669"/>
    <property type="project" value="TreeGrafter"/>
</dbReference>
<sequence>TPDERSPLNTEVFLHPPAVAARCSPTASHRTQQADRPSVRGTNVAAAPLAKSEAGGSSSAPTSRNSFAENFLLGPQIGKGAYAPVHVATHRKTGNPVAVKIYDGFRSMSKDRKAVIVREIRVMRRLSHESIVKYAGIYNESKALYVLMQFLNGGSMHSLVKNHADGKLSEDAARALFKQICNAVQHMHSRSIVHRDLKLENILLDSKGKTTLHRICFNTHSVLPSTTVTVGSRRSRSGLLSFPFVTWKPPASNNTTSEGN</sequence>
<feature type="region of interest" description="Disordered" evidence="6">
    <location>
        <begin position="1"/>
        <end position="63"/>
    </location>
</feature>
<keyword evidence="9" id="KW-1185">Reference proteome</keyword>
<organism evidence="8 9">
    <name type="scientific">Cystoisospora suis</name>
    <dbReference type="NCBI Taxonomy" id="483139"/>
    <lineage>
        <taxon>Eukaryota</taxon>
        <taxon>Sar</taxon>
        <taxon>Alveolata</taxon>
        <taxon>Apicomplexa</taxon>
        <taxon>Conoidasida</taxon>
        <taxon>Coccidia</taxon>
        <taxon>Eucoccidiorida</taxon>
        <taxon>Eimeriorina</taxon>
        <taxon>Sarcocystidae</taxon>
        <taxon>Cystoisospora</taxon>
    </lineage>
</organism>
<feature type="compositionally biased region" description="Polar residues" evidence="6">
    <location>
        <begin position="25"/>
        <end position="35"/>
    </location>
</feature>
<dbReference type="PANTHER" id="PTHR24346">
    <property type="entry name" value="MAP/MICROTUBULE AFFINITY-REGULATING KINASE"/>
    <property type="match status" value="1"/>
</dbReference>
<keyword evidence="3" id="KW-0547">Nucleotide-binding</keyword>